<dbReference type="RefSeq" id="WP_215628428.1">
    <property type="nucleotide sequence ID" value="NZ_CP067089.2"/>
</dbReference>
<dbReference type="KEGG" id="bhc:JFL75_09440"/>
<dbReference type="AlphaFoldDB" id="A0A7T8BAU9"/>
<protein>
    <submittedName>
        <fullName evidence="1">Uncharacterized protein</fullName>
    </submittedName>
</protein>
<reference evidence="1" key="1">
    <citation type="submission" date="2021-01" db="EMBL/GenBank/DDBJ databases">
        <title>Description of Breznakiella homolactica.</title>
        <authorList>
            <person name="Song Y."/>
            <person name="Brune A."/>
        </authorList>
    </citation>
    <scope>NUCLEOTIDE SEQUENCE</scope>
    <source>
        <strain evidence="1">RmG30</strain>
    </source>
</reference>
<name>A0A7T8BAU9_9SPIR</name>
<sequence length="275" mass="32844">MQYPLTLTEYMNQYTRGFINRKQLEDNIFRFILENARRFNVPRWNQEDYTDYLCWLYPRICRAIENYTDRGSSFDAYIGSLIRWSAREYRSKEADHSALEQAYWNARTMDMVTLNEEPAYPEIQIPFKTVPNPRQVLILLLKCYYFVSDDFIERVAPAIKVDKIILKKLIEKLRQIRAVRDGEIMGLRERIFNQYYRCISFEERMKAAPEGSAHRENMRDRLQKGRKRLASMRKRLAGMRTEPSNRQVAEVLGVPKGTVDSNLYALKEKWKHSRD</sequence>
<dbReference type="EMBL" id="CP067089">
    <property type="protein sequence ID" value="QQO11119.1"/>
    <property type="molecule type" value="Genomic_DNA"/>
</dbReference>
<organism evidence="1 2">
    <name type="scientific">Breznakiella homolactica</name>
    <dbReference type="NCBI Taxonomy" id="2798577"/>
    <lineage>
        <taxon>Bacteria</taxon>
        <taxon>Pseudomonadati</taxon>
        <taxon>Spirochaetota</taxon>
        <taxon>Spirochaetia</taxon>
        <taxon>Spirochaetales</taxon>
        <taxon>Breznakiellaceae</taxon>
        <taxon>Breznakiella</taxon>
    </lineage>
</organism>
<evidence type="ECO:0000313" key="2">
    <source>
        <dbReference type="Proteomes" id="UP000595917"/>
    </source>
</evidence>
<proteinExistence type="predicted"/>
<keyword evidence="2" id="KW-1185">Reference proteome</keyword>
<gene>
    <name evidence="1" type="ORF">JFL75_09440</name>
</gene>
<dbReference type="Proteomes" id="UP000595917">
    <property type="component" value="Chromosome"/>
</dbReference>
<accession>A0A7T8BAU9</accession>
<evidence type="ECO:0000313" key="1">
    <source>
        <dbReference type="EMBL" id="QQO11119.1"/>
    </source>
</evidence>